<dbReference type="GO" id="GO:0005634">
    <property type="term" value="C:nucleus"/>
    <property type="evidence" value="ECO:0007669"/>
    <property type="project" value="TreeGrafter"/>
</dbReference>
<evidence type="ECO:0000259" key="10">
    <source>
        <dbReference type="PROSITE" id="PS50011"/>
    </source>
</evidence>
<dbReference type="GO" id="GO:0004674">
    <property type="term" value="F:protein serine/threonine kinase activity"/>
    <property type="evidence" value="ECO:0007669"/>
    <property type="project" value="UniProtKB-KW"/>
</dbReference>
<evidence type="ECO:0000256" key="1">
    <source>
        <dbReference type="ARBA" id="ARBA00004629"/>
    </source>
</evidence>
<keyword evidence="3 7" id="KW-0547">Nucleotide-binding</keyword>
<dbReference type="InterPro" id="IPR000719">
    <property type="entry name" value="Prot_kinase_dom"/>
</dbReference>
<evidence type="ECO:0000313" key="11">
    <source>
        <dbReference type="EMBL" id="JAS10755.1"/>
    </source>
</evidence>
<evidence type="ECO:0000256" key="4">
    <source>
        <dbReference type="ARBA" id="ARBA00022838"/>
    </source>
</evidence>
<keyword evidence="6" id="KW-0137">Centromere</keyword>
<dbReference type="InterPro" id="IPR008271">
    <property type="entry name" value="Ser/Thr_kinase_AS"/>
</dbReference>
<evidence type="ECO:0000256" key="5">
    <source>
        <dbReference type="ARBA" id="ARBA00022840"/>
    </source>
</evidence>
<feature type="domain" description="Protein kinase" evidence="10">
    <location>
        <begin position="121"/>
        <end position="405"/>
    </location>
</feature>
<dbReference type="AlphaFoldDB" id="A0A1B6CBS6"/>
<evidence type="ECO:0000256" key="9">
    <source>
        <dbReference type="SAM" id="MobiDB-lite"/>
    </source>
</evidence>
<dbReference type="PANTHER" id="PTHR14030">
    <property type="entry name" value="MITOTIC CHECKPOINT SERINE/THREONINE-PROTEIN KINASE BUB1"/>
    <property type="match status" value="1"/>
</dbReference>
<organism evidence="11">
    <name type="scientific">Clastoptera arizonana</name>
    <name type="common">Arizona spittle bug</name>
    <dbReference type="NCBI Taxonomy" id="38151"/>
    <lineage>
        <taxon>Eukaryota</taxon>
        <taxon>Metazoa</taxon>
        <taxon>Ecdysozoa</taxon>
        <taxon>Arthropoda</taxon>
        <taxon>Hexapoda</taxon>
        <taxon>Insecta</taxon>
        <taxon>Pterygota</taxon>
        <taxon>Neoptera</taxon>
        <taxon>Paraneoptera</taxon>
        <taxon>Hemiptera</taxon>
        <taxon>Auchenorrhyncha</taxon>
        <taxon>Cercopoidea</taxon>
        <taxon>Clastopteridae</taxon>
        <taxon>Clastoptera</taxon>
    </lineage>
</organism>
<keyword evidence="5 7" id="KW-0067">ATP-binding</keyword>
<reference evidence="11" key="1">
    <citation type="submission" date="2015-12" db="EMBL/GenBank/DDBJ databases">
        <title>De novo transcriptome assembly of four potential Pierce s Disease insect vectors from Arizona vineyards.</title>
        <authorList>
            <person name="Tassone E.E."/>
        </authorList>
    </citation>
    <scope>NUCLEOTIDE SEQUENCE</scope>
</reference>
<dbReference type="InterPro" id="IPR011009">
    <property type="entry name" value="Kinase-like_dom_sf"/>
</dbReference>
<dbReference type="InterPro" id="IPR015661">
    <property type="entry name" value="Bub1/Mad3"/>
</dbReference>
<keyword evidence="8" id="KW-0723">Serine/threonine-protein kinase</keyword>
<evidence type="ECO:0000256" key="2">
    <source>
        <dbReference type="ARBA" id="ARBA00022454"/>
    </source>
</evidence>
<dbReference type="GO" id="GO:0032991">
    <property type="term" value="C:protein-containing complex"/>
    <property type="evidence" value="ECO:0007669"/>
    <property type="project" value="UniProtKB-ARBA"/>
</dbReference>
<keyword evidence="8" id="KW-0808">Transferase</keyword>
<dbReference type="EMBL" id="GEDC01026543">
    <property type="protein sequence ID" value="JAS10755.1"/>
    <property type="molecule type" value="Transcribed_RNA"/>
</dbReference>
<feature type="non-terminal residue" evidence="11">
    <location>
        <position position="1"/>
    </location>
</feature>
<gene>
    <name evidence="11" type="ORF">g.19435</name>
</gene>
<dbReference type="GO" id="GO:0051754">
    <property type="term" value="P:meiotic sister chromatid cohesion, centromeric"/>
    <property type="evidence" value="ECO:0007669"/>
    <property type="project" value="TreeGrafter"/>
</dbReference>
<dbReference type="PROSITE" id="PS00107">
    <property type="entry name" value="PROTEIN_KINASE_ATP"/>
    <property type="match status" value="1"/>
</dbReference>
<name>A0A1B6CBS6_9HEMI</name>
<dbReference type="PROSITE" id="PS00108">
    <property type="entry name" value="PROTEIN_KINASE_ST"/>
    <property type="match status" value="1"/>
</dbReference>
<evidence type="ECO:0000256" key="6">
    <source>
        <dbReference type="ARBA" id="ARBA00023328"/>
    </source>
</evidence>
<dbReference type="InterPro" id="IPR017441">
    <property type="entry name" value="Protein_kinase_ATP_BS"/>
</dbReference>
<dbReference type="SUPFAM" id="SSF56112">
    <property type="entry name" value="Protein kinase-like (PK-like)"/>
    <property type="match status" value="1"/>
</dbReference>
<dbReference type="GO" id="GO:0007094">
    <property type="term" value="P:mitotic spindle assembly checkpoint signaling"/>
    <property type="evidence" value="ECO:0007669"/>
    <property type="project" value="InterPro"/>
</dbReference>
<evidence type="ECO:0000256" key="3">
    <source>
        <dbReference type="ARBA" id="ARBA00022741"/>
    </source>
</evidence>
<sequence length="405" mass="46187">EALGHKSALPPTTQQELSMILESSKERLNSNDHSVTQEVASHDAKQKLTQHSPDDIDLIGKNISTLNLSGDFDPFSMEVISKLLLLIGYPKPCHMAGVHYIDKDLNTLCVNSTIQLDSIKYKLLTEIGKGAYARVLKGTRNEKPVALKFQKPGLTWELYITQELQLRLKMINQKMLTCFMEISEAFIFKNSTVFESEWAKYGSLLDVSNTIKMKTSKVIPVNIVVVISSQMSSIIEHLHKCRIIHGDIKPDNFVVMNVAPLENRVLIKLIDFGRSIDMSLLPAQTTFTTDVSTSGFTCTEMRDKRPWTYQLDMFGLTATIYLLLMGEYMKVEKINNKWQPKTPIPRYGLKNLWEPLFSSLLNINSCREQPNLIEFRKTLDDYLKTVNVYSLKNQFTSFYNVLNGQ</sequence>
<evidence type="ECO:0000256" key="7">
    <source>
        <dbReference type="PROSITE-ProRule" id="PRU10141"/>
    </source>
</evidence>
<dbReference type="PANTHER" id="PTHR14030:SF4">
    <property type="entry name" value="BUB1 KINASE, ISOFORM A-RELATED"/>
    <property type="match status" value="1"/>
</dbReference>
<dbReference type="GO" id="GO:0005524">
    <property type="term" value="F:ATP binding"/>
    <property type="evidence" value="ECO:0007669"/>
    <property type="project" value="UniProtKB-UniRule"/>
</dbReference>
<dbReference type="SMART" id="SM00220">
    <property type="entry name" value="S_TKc"/>
    <property type="match status" value="1"/>
</dbReference>
<comment type="similarity">
    <text evidence="8">Belongs to the protein kinase superfamily.</text>
</comment>
<feature type="region of interest" description="Disordered" evidence="9">
    <location>
        <begin position="27"/>
        <end position="51"/>
    </location>
</feature>
<comment type="subcellular location">
    <subcellularLocation>
        <location evidence="1">Chromosome</location>
        <location evidence="1">Centromere</location>
        <location evidence="1">Kinetochore</location>
    </subcellularLocation>
</comment>
<dbReference type="PROSITE" id="PS50011">
    <property type="entry name" value="PROTEIN_KINASE_DOM"/>
    <property type="match status" value="1"/>
</dbReference>
<keyword evidence="8" id="KW-0418">Kinase</keyword>
<keyword evidence="4" id="KW-0995">Kinetochore</keyword>
<proteinExistence type="inferred from homology"/>
<feature type="binding site" evidence="7">
    <location>
        <position position="148"/>
    </location>
    <ligand>
        <name>ATP</name>
        <dbReference type="ChEBI" id="CHEBI:30616"/>
    </ligand>
</feature>
<evidence type="ECO:0000256" key="8">
    <source>
        <dbReference type="RuleBase" id="RU000304"/>
    </source>
</evidence>
<protein>
    <recommendedName>
        <fullName evidence="10">Protein kinase domain-containing protein</fullName>
    </recommendedName>
</protein>
<dbReference type="Gene3D" id="1.10.510.10">
    <property type="entry name" value="Transferase(Phosphotransferase) domain 1"/>
    <property type="match status" value="1"/>
</dbReference>
<dbReference type="Pfam" id="PF00069">
    <property type="entry name" value="Pkinase"/>
    <property type="match status" value="1"/>
</dbReference>
<accession>A0A1B6CBS6</accession>
<dbReference type="GO" id="GO:0000776">
    <property type="term" value="C:kinetochore"/>
    <property type="evidence" value="ECO:0007669"/>
    <property type="project" value="UniProtKB-KW"/>
</dbReference>
<keyword evidence="2" id="KW-0158">Chromosome</keyword>